<comment type="caution">
    <text evidence="2">The sequence shown here is derived from an EMBL/GenBank/DDBJ whole genome shotgun (WGS) entry which is preliminary data.</text>
</comment>
<accession>A0A0C2MTI6</accession>
<protein>
    <submittedName>
        <fullName evidence="2">Uncharacterized protein</fullName>
    </submittedName>
</protein>
<keyword evidence="3" id="KW-1185">Reference proteome</keyword>
<feature type="region of interest" description="Disordered" evidence="1">
    <location>
        <begin position="46"/>
        <end position="65"/>
    </location>
</feature>
<proteinExistence type="predicted"/>
<evidence type="ECO:0000313" key="3">
    <source>
        <dbReference type="Proteomes" id="UP000031668"/>
    </source>
</evidence>
<feature type="region of interest" description="Disordered" evidence="1">
    <location>
        <begin position="1"/>
        <end position="21"/>
    </location>
</feature>
<dbReference type="Proteomes" id="UP000031668">
    <property type="component" value="Unassembled WGS sequence"/>
</dbReference>
<reference evidence="2 3" key="1">
    <citation type="journal article" date="2014" name="Genome Biol. Evol.">
        <title>The genome of the myxosporean Thelohanellus kitauei shows adaptations to nutrient acquisition within its fish host.</title>
        <authorList>
            <person name="Yang Y."/>
            <person name="Xiong J."/>
            <person name="Zhou Z."/>
            <person name="Huo F."/>
            <person name="Miao W."/>
            <person name="Ran C."/>
            <person name="Liu Y."/>
            <person name="Zhang J."/>
            <person name="Feng J."/>
            <person name="Wang M."/>
            <person name="Wang M."/>
            <person name="Wang L."/>
            <person name="Yao B."/>
        </authorList>
    </citation>
    <scope>NUCLEOTIDE SEQUENCE [LARGE SCALE GENOMIC DNA]</scope>
    <source>
        <strain evidence="2">Wuqing</strain>
    </source>
</reference>
<gene>
    <name evidence="2" type="ORF">RF11_10748</name>
</gene>
<dbReference type="EMBL" id="JWZT01004031">
    <property type="protein sequence ID" value="KII65027.1"/>
    <property type="molecule type" value="Genomic_DNA"/>
</dbReference>
<evidence type="ECO:0000256" key="1">
    <source>
        <dbReference type="SAM" id="MobiDB-lite"/>
    </source>
</evidence>
<sequence>MQDSEKEDDGSHSVKTTLSTHMSASSGHFEMFKNYILDNIRRQTIHESTDNNDESSFIKEPMGDDHNPRYFDESSGCLTEVVYVEDFNDEEDSENKPKLMDYHQYCLLFGTYDDIHL</sequence>
<organism evidence="2 3">
    <name type="scientific">Thelohanellus kitauei</name>
    <name type="common">Myxosporean</name>
    <dbReference type="NCBI Taxonomy" id="669202"/>
    <lineage>
        <taxon>Eukaryota</taxon>
        <taxon>Metazoa</taxon>
        <taxon>Cnidaria</taxon>
        <taxon>Myxozoa</taxon>
        <taxon>Myxosporea</taxon>
        <taxon>Bivalvulida</taxon>
        <taxon>Platysporina</taxon>
        <taxon>Myxobolidae</taxon>
        <taxon>Thelohanellus</taxon>
    </lineage>
</organism>
<name>A0A0C2MTI6_THEKT</name>
<evidence type="ECO:0000313" key="2">
    <source>
        <dbReference type="EMBL" id="KII65027.1"/>
    </source>
</evidence>
<dbReference type="AlphaFoldDB" id="A0A0C2MTI6"/>